<dbReference type="Gene3D" id="3.30.420.10">
    <property type="entry name" value="Ribonuclease H-like superfamily/Ribonuclease H"/>
    <property type="match status" value="1"/>
</dbReference>
<dbReference type="InterPro" id="IPR044730">
    <property type="entry name" value="RNase_H-like_dom_plant"/>
</dbReference>
<evidence type="ECO:0000259" key="2">
    <source>
        <dbReference type="Pfam" id="PF13966"/>
    </source>
</evidence>
<organism evidence="3 4">
    <name type="scientific">Hibiscus sabdariffa</name>
    <name type="common">roselle</name>
    <dbReference type="NCBI Taxonomy" id="183260"/>
    <lineage>
        <taxon>Eukaryota</taxon>
        <taxon>Viridiplantae</taxon>
        <taxon>Streptophyta</taxon>
        <taxon>Embryophyta</taxon>
        <taxon>Tracheophyta</taxon>
        <taxon>Spermatophyta</taxon>
        <taxon>Magnoliopsida</taxon>
        <taxon>eudicotyledons</taxon>
        <taxon>Gunneridae</taxon>
        <taxon>Pentapetalae</taxon>
        <taxon>rosids</taxon>
        <taxon>malvids</taxon>
        <taxon>Malvales</taxon>
        <taxon>Malvaceae</taxon>
        <taxon>Malvoideae</taxon>
        <taxon>Hibiscus</taxon>
    </lineage>
</organism>
<dbReference type="InterPro" id="IPR026960">
    <property type="entry name" value="RVT-Znf"/>
</dbReference>
<feature type="domain" description="Reverse transcriptase zinc-binding" evidence="2">
    <location>
        <begin position="4"/>
        <end position="37"/>
    </location>
</feature>
<feature type="domain" description="RNase H type-1" evidence="1">
    <location>
        <begin position="110"/>
        <end position="227"/>
    </location>
</feature>
<dbReference type="InterPro" id="IPR036397">
    <property type="entry name" value="RNaseH_sf"/>
</dbReference>
<evidence type="ECO:0000259" key="1">
    <source>
        <dbReference type="Pfam" id="PF13456"/>
    </source>
</evidence>
<comment type="caution">
    <text evidence="3">The sequence shown here is derived from an EMBL/GenBank/DDBJ whole genome shotgun (WGS) entry which is preliminary data.</text>
</comment>
<dbReference type="SUPFAM" id="SSF53098">
    <property type="entry name" value="Ribonuclease H-like"/>
    <property type="match status" value="1"/>
</dbReference>
<keyword evidence="4" id="KW-1185">Reference proteome</keyword>
<protein>
    <recommendedName>
        <fullName evidence="5">RNase H type-1 domain-containing protein</fullName>
    </recommendedName>
</protein>
<dbReference type="Pfam" id="PF13456">
    <property type="entry name" value="RVT_3"/>
    <property type="match status" value="1"/>
</dbReference>
<evidence type="ECO:0000313" key="3">
    <source>
        <dbReference type="EMBL" id="KAK9011392.1"/>
    </source>
</evidence>
<accession>A0ABR2RFD0</accession>
<dbReference type="InterPro" id="IPR053151">
    <property type="entry name" value="RNase_H-like"/>
</dbReference>
<dbReference type="InterPro" id="IPR012337">
    <property type="entry name" value="RNaseH-like_sf"/>
</dbReference>
<proteinExistence type="predicted"/>
<name>A0ABR2RFD0_9ROSI</name>
<dbReference type="CDD" id="cd06222">
    <property type="entry name" value="RNase_H_like"/>
    <property type="match status" value="1"/>
</dbReference>
<dbReference type="PANTHER" id="PTHR47723">
    <property type="entry name" value="OS05G0353850 PROTEIN"/>
    <property type="match status" value="1"/>
</dbReference>
<evidence type="ECO:0000313" key="4">
    <source>
        <dbReference type="Proteomes" id="UP001396334"/>
    </source>
</evidence>
<dbReference type="Proteomes" id="UP001396334">
    <property type="component" value="Unassembled WGS sequence"/>
</dbReference>
<sequence>MKRHRRGLTENPSCICCGSVESIDHILRGCPYARNVWSLIFGVNQITITFFTDDMKTWLLTNLRSNASSPYSVVPWNTLFAAICWHIWKPTSPVNTLQWRAPPQHWSCLNTDGSVCSSSHHTKTGGLLRDNIGSWIQGFGRCIGITNAFTAELWAILDGLNLAWQLGLEFIQVQTDCSKTVSKITSRDAHRSPSTLIRSIHALCQRAWVVEFIWIPREANQVADRMTKLISFSQFDMVLFTNPPAQVQDLLAKDVDGLAS</sequence>
<evidence type="ECO:0008006" key="5">
    <source>
        <dbReference type="Google" id="ProtNLM"/>
    </source>
</evidence>
<dbReference type="PANTHER" id="PTHR47723:SF19">
    <property type="entry name" value="POLYNUCLEOTIDYL TRANSFERASE, RIBONUCLEASE H-LIKE SUPERFAMILY PROTEIN"/>
    <property type="match status" value="1"/>
</dbReference>
<dbReference type="EMBL" id="JBBPBN010000023">
    <property type="protein sequence ID" value="KAK9011392.1"/>
    <property type="molecule type" value="Genomic_DNA"/>
</dbReference>
<reference evidence="3 4" key="1">
    <citation type="journal article" date="2024" name="G3 (Bethesda)">
        <title>Genome assembly of Hibiscus sabdariffa L. provides insights into metabolisms of medicinal natural products.</title>
        <authorList>
            <person name="Kim T."/>
        </authorList>
    </citation>
    <scope>NUCLEOTIDE SEQUENCE [LARGE SCALE GENOMIC DNA]</scope>
    <source>
        <strain evidence="3">TK-2024</strain>
        <tissue evidence="3">Old leaves</tissue>
    </source>
</reference>
<dbReference type="InterPro" id="IPR002156">
    <property type="entry name" value="RNaseH_domain"/>
</dbReference>
<gene>
    <name evidence="3" type="ORF">V6N11_044244</name>
</gene>
<dbReference type="Pfam" id="PF13966">
    <property type="entry name" value="zf-RVT"/>
    <property type="match status" value="1"/>
</dbReference>